<dbReference type="SUPFAM" id="SSF46689">
    <property type="entry name" value="Homeodomain-like"/>
    <property type="match status" value="1"/>
</dbReference>
<evidence type="ECO:0000259" key="4">
    <source>
        <dbReference type="PROSITE" id="PS01124"/>
    </source>
</evidence>
<dbReference type="InterPro" id="IPR009057">
    <property type="entry name" value="Homeodomain-like_sf"/>
</dbReference>
<protein>
    <submittedName>
        <fullName evidence="5">AraC family transcriptional regulator</fullName>
    </submittedName>
</protein>
<evidence type="ECO:0000256" key="2">
    <source>
        <dbReference type="ARBA" id="ARBA00023125"/>
    </source>
</evidence>
<dbReference type="InterPro" id="IPR014710">
    <property type="entry name" value="RmlC-like_jellyroll"/>
</dbReference>
<dbReference type="PANTHER" id="PTHR43280:SF2">
    <property type="entry name" value="HTH-TYPE TRANSCRIPTIONAL REGULATOR EXSA"/>
    <property type="match status" value="1"/>
</dbReference>
<evidence type="ECO:0000313" key="6">
    <source>
        <dbReference type="Proteomes" id="UP000245202"/>
    </source>
</evidence>
<proteinExistence type="predicted"/>
<dbReference type="SUPFAM" id="SSF51215">
    <property type="entry name" value="Regulatory protein AraC"/>
    <property type="match status" value="1"/>
</dbReference>
<dbReference type="InterPro" id="IPR003313">
    <property type="entry name" value="AraC-bd"/>
</dbReference>
<name>A0A2R5EZW8_9BACL</name>
<dbReference type="Proteomes" id="UP000245202">
    <property type="component" value="Unassembled WGS sequence"/>
</dbReference>
<dbReference type="GO" id="GO:0043565">
    <property type="term" value="F:sequence-specific DNA binding"/>
    <property type="evidence" value="ECO:0007669"/>
    <property type="project" value="InterPro"/>
</dbReference>
<dbReference type="EMBL" id="BDQX01000430">
    <property type="protein sequence ID" value="GBG11655.1"/>
    <property type="molecule type" value="Genomic_DNA"/>
</dbReference>
<dbReference type="AlphaFoldDB" id="A0A2R5EZW8"/>
<dbReference type="SMART" id="SM00342">
    <property type="entry name" value="HTH_ARAC"/>
    <property type="match status" value="1"/>
</dbReference>
<organism evidence="5 6">
    <name type="scientific">Paenibacillus agaridevorans</name>
    <dbReference type="NCBI Taxonomy" id="171404"/>
    <lineage>
        <taxon>Bacteria</taxon>
        <taxon>Bacillati</taxon>
        <taxon>Bacillota</taxon>
        <taxon>Bacilli</taxon>
        <taxon>Bacillales</taxon>
        <taxon>Paenibacillaceae</taxon>
        <taxon>Paenibacillus</taxon>
    </lineage>
</organism>
<keyword evidence="2" id="KW-0238">DNA-binding</keyword>
<dbReference type="Gene3D" id="1.10.10.60">
    <property type="entry name" value="Homeodomain-like"/>
    <property type="match status" value="2"/>
</dbReference>
<dbReference type="RefSeq" id="WP_108995908.1">
    <property type="nucleotide sequence ID" value="NZ_BDQX01000430.1"/>
</dbReference>
<keyword evidence="3" id="KW-0804">Transcription</keyword>
<gene>
    <name evidence="5" type="ORF">PAT3040_06490</name>
</gene>
<evidence type="ECO:0000256" key="3">
    <source>
        <dbReference type="ARBA" id="ARBA00023163"/>
    </source>
</evidence>
<keyword evidence="6" id="KW-1185">Reference proteome</keyword>
<dbReference type="InterPro" id="IPR037923">
    <property type="entry name" value="HTH-like"/>
</dbReference>
<evidence type="ECO:0000313" key="5">
    <source>
        <dbReference type="EMBL" id="GBG11655.1"/>
    </source>
</evidence>
<dbReference type="PANTHER" id="PTHR43280">
    <property type="entry name" value="ARAC-FAMILY TRANSCRIPTIONAL REGULATOR"/>
    <property type="match status" value="1"/>
</dbReference>
<reference evidence="5 6" key="1">
    <citation type="submission" date="2017-08" db="EMBL/GenBank/DDBJ databases">
        <title>Substantial Increase in Enzyme Production by Combined Drug-Resistance Mutations in Paenibacillus agaridevorans.</title>
        <authorList>
            <person name="Tanaka Y."/>
            <person name="Funane K."/>
            <person name="Hosaka T."/>
            <person name="Shiwa Y."/>
            <person name="Fujita N."/>
            <person name="Miyazaki T."/>
            <person name="Yoshikawa H."/>
            <person name="Murakami K."/>
            <person name="Kasahara K."/>
            <person name="Inaoka T."/>
            <person name="Hiraga Y."/>
            <person name="Ochi K."/>
        </authorList>
    </citation>
    <scope>NUCLEOTIDE SEQUENCE [LARGE SCALE GENOMIC DNA]</scope>
    <source>
        <strain evidence="5 6">T-3040</strain>
    </source>
</reference>
<comment type="caution">
    <text evidence="5">The sequence shown here is derived from an EMBL/GenBank/DDBJ whole genome shotgun (WGS) entry which is preliminary data.</text>
</comment>
<dbReference type="Pfam" id="PF12833">
    <property type="entry name" value="HTH_18"/>
    <property type="match status" value="1"/>
</dbReference>
<dbReference type="Gene3D" id="2.60.120.10">
    <property type="entry name" value="Jelly Rolls"/>
    <property type="match status" value="1"/>
</dbReference>
<dbReference type="InterPro" id="IPR018060">
    <property type="entry name" value="HTH_AraC"/>
</dbReference>
<accession>A0A2R5EZW8</accession>
<dbReference type="GO" id="GO:0003700">
    <property type="term" value="F:DNA-binding transcription factor activity"/>
    <property type="evidence" value="ECO:0007669"/>
    <property type="project" value="InterPro"/>
</dbReference>
<feature type="domain" description="HTH araC/xylS-type" evidence="4">
    <location>
        <begin position="199"/>
        <end position="297"/>
    </location>
</feature>
<dbReference type="PROSITE" id="PS01124">
    <property type="entry name" value="HTH_ARAC_FAMILY_2"/>
    <property type="match status" value="1"/>
</dbReference>
<evidence type="ECO:0000256" key="1">
    <source>
        <dbReference type="ARBA" id="ARBA00023015"/>
    </source>
</evidence>
<dbReference type="Pfam" id="PF02311">
    <property type="entry name" value="AraC_binding"/>
    <property type="match status" value="1"/>
</dbReference>
<sequence>MTIHKTVFPLQRTAPFREWSPIIHYAKSQKLEQGKLAPRRIYNFELLYVSQGEAATIMNGRRYELSTGHLIFLPSGVLHQNEVVSPGGTRFLGIHFDFFGELDIHTEYDMIVGDAAPDLDRFATEAVPDVFPPLSQQVVYTPTLACVALMEQLVNEFTMRPLGYELACKALMLNILAHLLRLPHSRSHAFSSQHAIRLQELAEEIERHPSAAWTNAMIAERLDLSLDHAAKLFRELVGRPPGEYVASIRHREARKLLRETDMSIEEIGDAVGYSGIHYFSRQFRKHEGVSASEYRKLSQVL</sequence>
<keyword evidence="1" id="KW-0805">Transcription regulation</keyword>